<dbReference type="EMBL" id="BSYO01000031">
    <property type="protein sequence ID" value="GMH26646.1"/>
    <property type="molecule type" value="Genomic_DNA"/>
</dbReference>
<dbReference type="PANTHER" id="PTHR12774">
    <property type="entry name" value="PEROXISOMAL BIOGENESIS FACTOR 19"/>
    <property type="match status" value="1"/>
</dbReference>
<dbReference type="InterPro" id="IPR038322">
    <property type="entry name" value="Pex19_C_sf"/>
</dbReference>
<dbReference type="Proteomes" id="UP001279734">
    <property type="component" value="Unassembled WGS sequence"/>
</dbReference>
<dbReference type="GO" id="GO:0005778">
    <property type="term" value="C:peroxisomal membrane"/>
    <property type="evidence" value="ECO:0007669"/>
    <property type="project" value="TreeGrafter"/>
</dbReference>
<gene>
    <name evidence="2" type="ORF">Nepgr_028489</name>
</gene>
<protein>
    <submittedName>
        <fullName evidence="2">Uncharacterized protein</fullName>
    </submittedName>
</protein>
<organism evidence="2 3">
    <name type="scientific">Nepenthes gracilis</name>
    <name type="common">Slender pitcher plant</name>
    <dbReference type="NCBI Taxonomy" id="150966"/>
    <lineage>
        <taxon>Eukaryota</taxon>
        <taxon>Viridiplantae</taxon>
        <taxon>Streptophyta</taxon>
        <taxon>Embryophyta</taxon>
        <taxon>Tracheophyta</taxon>
        <taxon>Spermatophyta</taxon>
        <taxon>Magnoliopsida</taxon>
        <taxon>eudicotyledons</taxon>
        <taxon>Gunneridae</taxon>
        <taxon>Pentapetalae</taxon>
        <taxon>Caryophyllales</taxon>
        <taxon>Nepenthaceae</taxon>
        <taxon>Nepenthes</taxon>
    </lineage>
</organism>
<accession>A0AAD3TD56</accession>
<proteinExistence type="predicted"/>
<reference evidence="2" key="1">
    <citation type="submission" date="2023-05" db="EMBL/GenBank/DDBJ databases">
        <title>Nepenthes gracilis genome sequencing.</title>
        <authorList>
            <person name="Fukushima K."/>
        </authorList>
    </citation>
    <scope>NUCLEOTIDE SEQUENCE</scope>
    <source>
        <strain evidence="2">SING2019-196</strain>
    </source>
</reference>
<sequence length="234" mass="26347">MAGHFDDHGEPLDSAMDDFQNVNLDPTRSEDKSDNKEDISSLPTKVLGLGLGLPDLKAKKKGKQKGYEESRVSETRGLLKKPTREAAKGLESTSTGAKAGGEGVAGDLNKDSWEDDWYKQFEELAGTQNTRAIVESVMEELLGKKILHNITKQFEERYLKWLEDHKAGLIEEDYKRYSHQYELIQELNGIYETEPGNFAKIVVLLQKMQECGWPPYDIMQELVPDFDPSAVGPL</sequence>
<evidence type="ECO:0000313" key="2">
    <source>
        <dbReference type="EMBL" id="GMH26646.1"/>
    </source>
</evidence>
<feature type="compositionally biased region" description="Basic and acidic residues" evidence="1">
    <location>
        <begin position="65"/>
        <end position="74"/>
    </location>
</feature>
<dbReference type="PANTHER" id="PTHR12774:SF2">
    <property type="entry name" value="PEROXISOMAL BIOGENESIS FACTOR 19"/>
    <property type="match status" value="1"/>
</dbReference>
<comment type="caution">
    <text evidence="2">The sequence shown here is derived from an EMBL/GenBank/DDBJ whole genome shotgun (WGS) entry which is preliminary data.</text>
</comment>
<feature type="compositionally biased region" description="Basic and acidic residues" evidence="1">
    <location>
        <begin position="1"/>
        <end position="11"/>
    </location>
</feature>
<dbReference type="AlphaFoldDB" id="A0AAD3TD56"/>
<keyword evidence="3" id="KW-1185">Reference proteome</keyword>
<dbReference type="GO" id="GO:0033328">
    <property type="term" value="F:peroxisome membrane targeting sequence binding"/>
    <property type="evidence" value="ECO:0007669"/>
    <property type="project" value="TreeGrafter"/>
</dbReference>
<feature type="compositionally biased region" description="Low complexity" evidence="1">
    <location>
        <begin position="45"/>
        <end position="55"/>
    </location>
</feature>
<dbReference type="GO" id="GO:0045046">
    <property type="term" value="P:protein import into peroxisome membrane"/>
    <property type="evidence" value="ECO:0007669"/>
    <property type="project" value="TreeGrafter"/>
</dbReference>
<dbReference type="Pfam" id="PF04614">
    <property type="entry name" value="Pex19"/>
    <property type="match status" value="1"/>
</dbReference>
<name>A0AAD3TD56_NEPGR</name>
<dbReference type="Gene3D" id="1.20.120.900">
    <property type="entry name" value="Pex19, mPTS binding domain"/>
    <property type="match status" value="1"/>
</dbReference>
<dbReference type="InterPro" id="IPR006708">
    <property type="entry name" value="Pex19"/>
</dbReference>
<evidence type="ECO:0000256" key="1">
    <source>
        <dbReference type="SAM" id="MobiDB-lite"/>
    </source>
</evidence>
<feature type="region of interest" description="Disordered" evidence="1">
    <location>
        <begin position="1"/>
        <end position="106"/>
    </location>
</feature>
<evidence type="ECO:0000313" key="3">
    <source>
        <dbReference type="Proteomes" id="UP001279734"/>
    </source>
</evidence>
<feature type="compositionally biased region" description="Basic and acidic residues" evidence="1">
    <location>
        <begin position="27"/>
        <end position="39"/>
    </location>
</feature>